<evidence type="ECO:0000256" key="1">
    <source>
        <dbReference type="SAM" id="MobiDB-lite"/>
    </source>
</evidence>
<feature type="compositionally biased region" description="Basic and acidic residues" evidence="1">
    <location>
        <begin position="22"/>
        <end position="43"/>
    </location>
</feature>
<comment type="caution">
    <text evidence="2">The sequence shown here is derived from an EMBL/GenBank/DDBJ whole genome shotgun (WGS) entry which is preliminary data.</text>
</comment>
<evidence type="ECO:0000313" key="3">
    <source>
        <dbReference type="Proteomes" id="UP001331761"/>
    </source>
</evidence>
<protein>
    <submittedName>
        <fullName evidence="2">Uncharacterized protein</fullName>
    </submittedName>
</protein>
<dbReference type="AlphaFoldDB" id="A0AAN8FAQ4"/>
<gene>
    <name evidence="2" type="ORF">GCK32_012260</name>
</gene>
<dbReference type="EMBL" id="WIXE01012127">
    <property type="protein sequence ID" value="KAK5976191.1"/>
    <property type="molecule type" value="Genomic_DNA"/>
</dbReference>
<sequence length="122" mass="14315">ECPRSKEDSVATPFEEIDEDGEKMARDTVMTEEREDEERHLEMNDEEDDDESYWRKMVREDLRPAEIGFHHKAVCTVPDKKYIPRAQAEEVRRELWILMAEAAHEMDGEDTHAGARVTTMSF</sequence>
<feature type="non-terminal residue" evidence="2">
    <location>
        <position position="1"/>
    </location>
</feature>
<proteinExistence type="predicted"/>
<dbReference type="Proteomes" id="UP001331761">
    <property type="component" value="Unassembled WGS sequence"/>
</dbReference>
<evidence type="ECO:0000313" key="2">
    <source>
        <dbReference type="EMBL" id="KAK5976191.1"/>
    </source>
</evidence>
<name>A0AAN8FAQ4_TRICO</name>
<organism evidence="2 3">
    <name type="scientific">Trichostrongylus colubriformis</name>
    <name type="common">Black scour worm</name>
    <dbReference type="NCBI Taxonomy" id="6319"/>
    <lineage>
        <taxon>Eukaryota</taxon>
        <taxon>Metazoa</taxon>
        <taxon>Ecdysozoa</taxon>
        <taxon>Nematoda</taxon>
        <taxon>Chromadorea</taxon>
        <taxon>Rhabditida</taxon>
        <taxon>Rhabditina</taxon>
        <taxon>Rhabditomorpha</taxon>
        <taxon>Strongyloidea</taxon>
        <taxon>Trichostrongylidae</taxon>
        <taxon>Trichostrongylus</taxon>
    </lineage>
</organism>
<keyword evidence="3" id="KW-1185">Reference proteome</keyword>
<reference evidence="2 3" key="1">
    <citation type="submission" date="2019-10" db="EMBL/GenBank/DDBJ databases">
        <title>Assembly and Annotation for the nematode Trichostrongylus colubriformis.</title>
        <authorList>
            <person name="Martin J."/>
        </authorList>
    </citation>
    <scope>NUCLEOTIDE SEQUENCE [LARGE SCALE GENOMIC DNA]</scope>
    <source>
        <strain evidence="2">G859</strain>
        <tissue evidence="2">Whole worm</tissue>
    </source>
</reference>
<feature type="region of interest" description="Disordered" evidence="1">
    <location>
        <begin position="1"/>
        <end position="51"/>
    </location>
</feature>
<accession>A0AAN8FAQ4</accession>